<dbReference type="Proteomes" id="UP000410492">
    <property type="component" value="Unassembled WGS sequence"/>
</dbReference>
<evidence type="ECO:0000313" key="2">
    <source>
        <dbReference type="EMBL" id="VEN59445.1"/>
    </source>
</evidence>
<sequence>MTSCYRCRAFVSIFLGIVILITHFLILEFLLIWKYFSLITLFPCHSFT</sequence>
<keyword evidence="1" id="KW-0472">Membrane</keyword>
<reference evidence="2 3" key="1">
    <citation type="submission" date="2019-01" db="EMBL/GenBank/DDBJ databases">
        <authorList>
            <person name="Sayadi A."/>
        </authorList>
    </citation>
    <scope>NUCLEOTIDE SEQUENCE [LARGE SCALE GENOMIC DNA]</scope>
</reference>
<protein>
    <submittedName>
        <fullName evidence="2">Uncharacterized protein</fullName>
    </submittedName>
</protein>
<feature type="transmembrane region" description="Helical" evidence="1">
    <location>
        <begin position="12"/>
        <end position="33"/>
    </location>
</feature>
<accession>A0A653DGW2</accession>
<evidence type="ECO:0000313" key="3">
    <source>
        <dbReference type="Proteomes" id="UP000410492"/>
    </source>
</evidence>
<organism evidence="2 3">
    <name type="scientific">Callosobruchus maculatus</name>
    <name type="common">Southern cowpea weevil</name>
    <name type="synonym">Pulse bruchid</name>
    <dbReference type="NCBI Taxonomy" id="64391"/>
    <lineage>
        <taxon>Eukaryota</taxon>
        <taxon>Metazoa</taxon>
        <taxon>Ecdysozoa</taxon>
        <taxon>Arthropoda</taxon>
        <taxon>Hexapoda</taxon>
        <taxon>Insecta</taxon>
        <taxon>Pterygota</taxon>
        <taxon>Neoptera</taxon>
        <taxon>Endopterygota</taxon>
        <taxon>Coleoptera</taxon>
        <taxon>Polyphaga</taxon>
        <taxon>Cucujiformia</taxon>
        <taxon>Chrysomeloidea</taxon>
        <taxon>Chrysomelidae</taxon>
        <taxon>Bruchinae</taxon>
        <taxon>Bruchini</taxon>
        <taxon>Callosobruchus</taxon>
    </lineage>
</organism>
<dbReference type="AlphaFoldDB" id="A0A653DGW2"/>
<keyword evidence="1" id="KW-0812">Transmembrane</keyword>
<dbReference type="EMBL" id="CAACVG010012030">
    <property type="protein sequence ID" value="VEN59445.1"/>
    <property type="molecule type" value="Genomic_DNA"/>
</dbReference>
<evidence type="ECO:0000256" key="1">
    <source>
        <dbReference type="SAM" id="Phobius"/>
    </source>
</evidence>
<keyword evidence="3" id="KW-1185">Reference proteome</keyword>
<gene>
    <name evidence="2" type="ORF">CALMAC_LOCUS17452</name>
</gene>
<name>A0A653DGW2_CALMS</name>
<proteinExistence type="predicted"/>
<keyword evidence="1" id="KW-1133">Transmembrane helix</keyword>